<sequence>MHLRRARQVMTIAMAVLVLASPLLLKKSDEKFALDGVENTAQFPKLSAEKLVDGSAQSEFETYVQQHLPGKPFMVRLRNEITFSALHTVSNINYSMNRDRNLFSWENVSYYLQYFAPISEDGMQELIGKLERLEALLEEHGKQMYIFITPNKVRYMEDELPWVDTAMAPKNQEAGNYEKLTAGLAKSHLKWFDSIAYINEHRQEFDSRVPLFYRTGLHWSVYVGNVVGNAFGEYLEAESGYQLPEMTVSAQPCEEPVYPDADSFEVFNTLENPYDSYYEPVIEMNDPTTSAPGFLCRGGSFMGQSLSVLIRNHYFGKNVSMENRQIFTDEFENVVPFTDYEAVDMRAYLRDIDLVVLEVNETAVSDMSFGFIDYVLEHPEILESEEAGE</sequence>
<feature type="domain" description="AlgX/AlgJ SGNH hydrolase-like" evidence="7">
    <location>
        <begin position="119"/>
        <end position="253"/>
    </location>
</feature>
<gene>
    <name evidence="8" type="ORF">LKD32_05090</name>
</gene>
<protein>
    <recommendedName>
        <fullName evidence="7">AlgX/AlgJ SGNH hydrolase-like domain-containing protein</fullName>
    </recommendedName>
</protein>
<dbReference type="Proteomes" id="UP001198962">
    <property type="component" value="Unassembled WGS sequence"/>
</dbReference>
<name>A0AAE3DKP3_9FIRM</name>
<dbReference type="EMBL" id="JAJEPU010000010">
    <property type="protein sequence ID" value="MCC2164268.1"/>
    <property type="molecule type" value="Genomic_DNA"/>
</dbReference>
<comment type="caution">
    <text evidence="8">The sequence shown here is derived from an EMBL/GenBank/DDBJ whole genome shotgun (WGS) entry which is preliminary data.</text>
</comment>
<evidence type="ECO:0000256" key="5">
    <source>
        <dbReference type="ARBA" id="ARBA00022764"/>
    </source>
</evidence>
<evidence type="ECO:0000256" key="1">
    <source>
        <dbReference type="ARBA" id="ARBA00004418"/>
    </source>
</evidence>
<dbReference type="AlphaFoldDB" id="A0AAE3DKP3"/>
<evidence type="ECO:0000313" key="8">
    <source>
        <dbReference type="EMBL" id="MCC2164268.1"/>
    </source>
</evidence>
<dbReference type="Pfam" id="PF16822">
    <property type="entry name" value="ALGX"/>
    <property type="match status" value="1"/>
</dbReference>
<organism evidence="8 9">
    <name type="scientific">Brotaphodocola catenula</name>
    <dbReference type="NCBI Taxonomy" id="2885361"/>
    <lineage>
        <taxon>Bacteria</taxon>
        <taxon>Bacillati</taxon>
        <taxon>Bacillota</taxon>
        <taxon>Clostridia</taxon>
        <taxon>Lachnospirales</taxon>
        <taxon>Lachnospiraceae</taxon>
        <taxon>Brotaphodocola</taxon>
    </lineage>
</organism>
<keyword evidence="3" id="KW-0808">Transferase</keyword>
<keyword evidence="6" id="KW-0016">Alginate biosynthesis</keyword>
<evidence type="ECO:0000259" key="7">
    <source>
        <dbReference type="Pfam" id="PF16822"/>
    </source>
</evidence>
<comment type="pathway">
    <text evidence="2">Glycan biosynthesis; alginate biosynthesis.</text>
</comment>
<evidence type="ECO:0000256" key="4">
    <source>
        <dbReference type="ARBA" id="ARBA00022729"/>
    </source>
</evidence>
<dbReference type="InterPro" id="IPR031811">
    <property type="entry name" value="ALGX/ALGJ_SGNH-like"/>
</dbReference>
<evidence type="ECO:0000256" key="3">
    <source>
        <dbReference type="ARBA" id="ARBA00022679"/>
    </source>
</evidence>
<dbReference type="RefSeq" id="WP_308450951.1">
    <property type="nucleotide sequence ID" value="NZ_JAJEPU010000010.1"/>
</dbReference>
<accession>A0AAE3DKP3</accession>
<dbReference type="GO" id="GO:0042597">
    <property type="term" value="C:periplasmic space"/>
    <property type="evidence" value="ECO:0007669"/>
    <property type="project" value="UniProtKB-SubCell"/>
</dbReference>
<dbReference type="GO" id="GO:0042121">
    <property type="term" value="P:alginic acid biosynthetic process"/>
    <property type="evidence" value="ECO:0007669"/>
    <property type="project" value="UniProtKB-KW"/>
</dbReference>
<keyword evidence="5" id="KW-0574">Periplasm</keyword>
<dbReference type="GO" id="GO:0016740">
    <property type="term" value="F:transferase activity"/>
    <property type="evidence" value="ECO:0007669"/>
    <property type="project" value="UniProtKB-KW"/>
</dbReference>
<evidence type="ECO:0000256" key="2">
    <source>
        <dbReference type="ARBA" id="ARBA00005182"/>
    </source>
</evidence>
<keyword evidence="9" id="KW-1185">Reference proteome</keyword>
<evidence type="ECO:0000313" key="9">
    <source>
        <dbReference type="Proteomes" id="UP001198962"/>
    </source>
</evidence>
<evidence type="ECO:0000256" key="6">
    <source>
        <dbReference type="ARBA" id="ARBA00022841"/>
    </source>
</evidence>
<proteinExistence type="predicted"/>
<reference evidence="8" key="1">
    <citation type="submission" date="2021-10" db="EMBL/GenBank/DDBJ databases">
        <title>Anaerobic single-cell dispensing facilitates the cultivation of human gut bacteria.</title>
        <authorList>
            <person name="Afrizal A."/>
        </authorList>
    </citation>
    <scope>NUCLEOTIDE SEQUENCE</scope>
    <source>
        <strain evidence="8">CLA-AA-H274</strain>
    </source>
</reference>
<keyword evidence="4" id="KW-0732">Signal</keyword>
<comment type="subcellular location">
    <subcellularLocation>
        <location evidence="1">Periplasm</location>
    </subcellularLocation>
</comment>